<keyword evidence="2" id="KW-1185">Reference proteome</keyword>
<proteinExistence type="predicted"/>
<organism evidence="1 2">
    <name type="scientific">Rhizobium wenxiniae</name>
    <dbReference type="NCBI Taxonomy" id="1737357"/>
    <lineage>
        <taxon>Bacteria</taxon>
        <taxon>Pseudomonadati</taxon>
        <taxon>Pseudomonadota</taxon>
        <taxon>Alphaproteobacteria</taxon>
        <taxon>Hyphomicrobiales</taxon>
        <taxon>Rhizobiaceae</taxon>
        <taxon>Rhizobium/Agrobacterium group</taxon>
        <taxon>Rhizobium</taxon>
    </lineage>
</organism>
<dbReference type="EMBL" id="JACHEG010000021">
    <property type="protein sequence ID" value="MBB6166383.1"/>
    <property type="molecule type" value="Genomic_DNA"/>
</dbReference>
<dbReference type="RefSeq" id="WP_183998361.1">
    <property type="nucleotide sequence ID" value="NZ_BMHW01000025.1"/>
</dbReference>
<evidence type="ECO:0000313" key="1">
    <source>
        <dbReference type="EMBL" id="MBB6166383.1"/>
    </source>
</evidence>
<dbReference type="AlphaFoldDB" id="A0A7W9YER1"/>
<evidence type="ECO:0000313" key="2">
    <source>
        <dbReference type="Proteomes" id="UP000547879"/>
    </source>
</evidence>
<name>A0A7W9YER1_9HYPH</name>
<protein>
    <submittedName>
        <fullName evidence="1">Uncharacterized protein</fullName>
    </submittedName>
</protein>
<dbReference type="Proteomes" id="UP000547879">
    <property type="component" value="Unassembled WGS sequence"/>
</dbReference>
<reference evidence="1 2" key="1">
    <citation type="submission" date="2020-08" db="EMBL/GenBank/DDBJ databases">
        <title>Genomic Encyclopedia of Type Strains, Phase IV (KMG-IV): sequencing the most valuable type-strain genomes for metagenomic binning, comparative biology and taxonomic classification.</title>
        <authorList>
            <person name="Goeker M."/>
        </authorList>
    </citation>
    <scope>NUCLEOTIDE SEQUENCE [LARGE SCALE GENOMIC DNA]</scope>
    <source>
        <strain evidence="1 2">DSM 100734</strain>
    </source>
</reference>
<comment type="caution">
    <text evidence="1">The sequence shown here is derived from an EMBL/GenBank/DDBJ whole genome shotgun (WGS) entry which is preliminary data.</text>
</comment>
<accession>A0A7W9YER1</accession>
<sequence>MAETQFALTEKKLRVDLSTEFARSQIAMDGGKNTISGSMLSQQDFSRKLTQLFVKDSVFSTHPFVFRSRNEEDSNSDLVVDQFAGDGHLKILIIPVRSAAEPFFRVNIFYQSFFVLPNGEHVAPSLELQAFYKRAVRSFSKRTLNIEVFSKRFIRIEKPLLETGEDIIGALKVSFQKK</sequence>
<gene>
    <name evidence="1" type="ORF">HNQ72_006235</name>
</gene>